<dbReference type="SUPFAM" id="SSF56601">
    <property type="entry name" value="beta-lactamase/transpeptidase-like"/>
    <property type="match status" value="2"/>
</dbReference>
<gene>
    <name evidence="4" type="ORF">GCM10011511_43090</name>
</gene>
<dbReference type="GO" id="GO:0008800">
    <property type="term" value="F:beta-lactamase activity"/>
    <property type="evidence" value="ECO:0007669"/>
    <property type="project" value="InterPro"/>
</dbReference>
<dbReference type="InterPro" id="IPR050491">
    <property type="entry name" value="AmpC-like"/>
</dbReference>
<organism evidence="4 5">
    <name type="scientific">Puia dinghuensis</name>
    <dbReference type="NCBI Taxonomy" id="1792502"/>
    <lineage>
        <taxon>Bacteria</taxon>
        <taxon>Pseudomonadati</taxon>
        <taxon>Bacteroidota</taxon>
        <taxon>Chitinophagia</taxon>
        <taxon>Chitinophagales</taxon>
        <taxon>Chitinophagaceae</taxon>
        <taxon>Puia</taxon>
    </lineage>
</organism>
<evidence type="ECO:0000256" key="1">
    <source>
        <dbReference type="SAM" id="SignalP"/>
    </source>
</evidence>
<evidence type="ECO:0000313" key="5">
    <source>
        <dbReference type="Proteomes" id="UP000607559"/>
    </source>
</evidence>
<evidence type="ECO:0008006" key="6">
    <source>
        <dbReference type="Google" id="ProtNLM"/>
    </source>
</evidence>
<sequence>MRKLSLYLLVFFTQGIFTAAPAAPATDTTGMRQEIMAVFSQQPQATYAVAFHDLSTGTQFFINEHASFHAASTMKTPVLIAAYKLISEHKLSLRDSILIHQDFISIADSSRFILDSATDSEKDLYSLVGSKLPLQRLLYKMITESSNLATNLVIELVGPKNVMATMRSMGANDIRVLRGVEDNKAFDQGLNNTTTAYDLMLLFSQLALGKAVDPASCEAMIAILKDQHFKESIGGKLPADVQVATKSGWITGICHDSGIVFLPDGRKYVLVLLSKGIDDEKTAQDLLSTVSKIIYDHVTQDITAAIPTIDRLYRSYAQHNHYPALVYGIVAGGKLLHTGATGFSNLQKKIAADSTSDFRIASMTKSFTTVAILQLRDAGKLKLDDPASLYIPGLTRQNRSNSDAPAITIRNLLTHSAGFPEDNPWGDRQLEATDDQLMALVQQGISFSNSPGIYYEYSNLGFTLLGHIIKKVTGQPYEEYITDHILKPLGMTHTYWEYTRVPADKLAHGYRWLNGDWVEQPMLHDGAYGAMGGLITTMEDFARYTTFQLAAWPSRDGGDETVLKRSSRREMQQPWMFNNLNAGFSYNGVDVCPMVSMYAYGIRWSKDCKGRTMVGHTGGLPGFGSNWMILPDYGVGAICFANLTYAATAGINMQVLDTLITLAHLKPRAVPVSAILQQRQKELVALLPGWDKARESDIFAVNFWQDYFVDSLRQEATALFARAGKIIRIGEFHAENNLRGSFLLIGEKADLEVRFTLTPEHSPRIQEYHIRWAGGR</sequence>
<evidence type="ECO:0000259" key="3">
    <source>
        <dbReference type="Pfam" id="PF13354"/>
    </source>
</evidence>
<evidence type="ECO:0000313" key="4">
    <source>
        <dbReference type="EMBL" id="GGB14707.1"/>
    </source>
</evidence>
<feature type="signal peptide" evidence="1">
    <location>
        <begin position="1"/>
        <end position="22"/>
    </location>
</feature>
<dbReference type="EMBL" id="BMJC01000005">
    <property type="protein sequence ID" value="GGB14707.1"/>
    <property type="molecule type" value="Genomic_DNA"/>
</dbReference>
<feature type="chain" id="PRO_5035215986" description="Serine hydrolase" evidence="1">
    <location>
        <begin position="23"/>
        <end position="776"/>
    </location>
</feature>
<keyword evidence="5" id="KW-1185">Reference proteome</keyword>
<dbReference type="Pfam" id="PF13354">
    <property type="entry name" value="Beta-lactamase2"/>
    <property type="match status" value="1"/>
</dbReference>
<feature type="domain" description="Beta-lactamase-related" evidence="2">
    <location>
        <begin position="309"/>
        <end position="647"/>
    </location>
</feature>
<dbReference type="InterPro" id="IPR001466">
    <property type="entry name" value="Beta-lactam-related"/>
</dbReference>
<dbReference type="Pfam" id="PF00144">
    <property type="entry name" value="Beta-lactamase"/>
    <property type="match status" value="1"/>
</dbReference>
<dbReference type="RefSeq" id="WP_188935692.1">
    <property type="nucleotide sequence ID" value="NZ_BMJC01000005.1"/>
</dbReference>
<dbReference type="InterPro" id="IPR012338">
    <property type="entry name" value="Beta-lactam/transpept-like"/>
</dbReference>
<evidence type="ECO:0000259" key="2">
    <source>
        <dbReference type="Pfam" id="PF00144"/>
    </source>
</evidence>
<proteinExistence type="predicted"/>
<comment type="caution">
    <text evidence="4">The sequence shown here is derived from an EMBL/GenBank/DDBJ whole genome shotgun (WGS) entry which is preliminary data.</text>
</comment>
<keyword evidence="1" id="KW-0732">Signal</keyword>
<dbReference type="Gene3D" id="3.40.710.10">
    <property type="entry name" value="DD-peptidase/beta-lactamase superfamily"/>
    <property type="match status" value="2"/>
</dbReference>
<dbReference type="InterPro" id="IPR045155">
    <property type="entry name" value="Beta-lactam_cat"/>
</dbReference>
<dbReference type="GO" id="GO:0030655">
    <property type="term" value="P:beta-lactam antibiotic catabolic process"/>
    <property type="evidence" value="ECO:0007669"/>
    <property type="project" value="InterPro"/>
</dbReference>
<feature type="domain" description="Beta-lactamase class A catalytic" evidence="3">
    <location>
        <begin position="49"/>
        <end position="273"/>
    </location>
</feature>
<name>A0A8J2UGK9_9BACT</name>
<protein>
    <recommendedName>
        <fullName evidence="6">Serine hydrolase</fullName>
    </recommendedName>
</protein>
<reference evidence="4" key="1">
    <citation type="journal article" date="2014" name="Int. J. Syst. Evol. Microbiol.">
        <title>Complete genome sequence of Corynebacterium casei LMG S-19264T (=DSM 44701T), isolated from a smear-ripened cheese.</title>
        <authorList>
            <consortium name="US DOE Joint Genome Institute (JGI-PGF)"/>
            <person name="Walter F."/>
            <person name="Albersmeier A."/>
            <person name="Kalinowski J."/>
            <person name="Ruckert C."/>
        </authorList>
    </citation>
    <scope>NUCLEOTIDE SEQUENCE</scope>
    <source>
        <strain evidence="4">CGMCC 1.15448</strain>
    </source>
</reference>
<accession>A0A8J2UGK9</accession>
<dbReference type="AlphaFoldDB" id="A0A8J2UGK9"/>
<dbReference type="PANTHER" id="PTHR46825">
    <property type="entry name" value="D-ALANYL-D-ALANINE-CARBOXYPEPTIDASE/ENDOPEPTIDASE AMPH"/>
    <property type="match status" value="1"/>
</dbReference>
<reference evidence="4" key="2">
    <citation type="submission" date="2020-09" db="EMBL/GenBank/DDBJ databases">
        <authorList>
            <person name="Sun Q."/>
            <person name="Zhou Y."/>
        </authorList>
    </citation>
    <scope>NUCLEOTIDE SEQUENCE</scope>
    <source>
        <strain evidence="4">CGMCC 1.15448</strain>
    </source>
</reference>
<dbReference type="Proteomes" id="UP000607559">
    <property type="component" value="Unassembled WGS sequence"/>
</dbReference>
<dbReference type="PANTHER" id="PTHR46825:SF9">
    <property type="entry name" value="BETA-LACTAMASE-RELATED DOMAIN-CONTAINING PROTEIN"/>
    <property type="match status" value="1"/>
</dbReference>